<dbReference type="AlphaFoldDB" id="A0A4R6Q6S1"/>
<name>A0A4R6Q6S1_9FIRM</name>
<evidence type="ECO:0000256" key="1">
    <source>
        <dbReference type="SAM" id="SignalP"/>
    </source>
</evidence>
<feature type="chain" id="PRO_5020266515" evidence="1">
    <location>
        <begin position="31"/>
        <end position="595"/>
    </location>
</feature>
<dbReference type="Gene3D" id="3.40.630.40">
    <property type="entry name" value="Zn-dependent exopeptidases"/>
    <property type="match status" value="1"/>
</dbReference>
<sequence>MSITRKSKIFLSLVLSAAMIIAFMPESTFAASYYPSKITSVKASSASNGGITIRWAKKSGVTGYRVYRATSAAGKYTRIKELSGSSSISYTNVSITAGVRYYYKVRAYKTVSGKRYYGKTYSSVVSAKSSVSLATPKLTGAQYSATCNKLTWDKVSGASGYRVYVLEESGSYTRLATVTSTSYSDTKAVTAVKYSYRVRAYRTIKGTNTYSKMSNLAEVTTKVSIARPVATAAQKDAVSNSITWATVKNAYKYTIARAASEDGDYDTLGTSTTTSFVDDTAKSRVTYYYKVAAYAKVKGTVYKSYYSKAASVTTKDIEAPVIAVSQYKVGYNKVTWGNVVGAVKYRVYRATSASGKYSLLKEYDAGSLASAKYATPGKTYYYKVRAKAEDYYSGYSQVVSVKTMKAETGLYVYLACGHGTQTDGSWDPGCVYGKYTEAALMLPITKAMTSAMRRSGVHVYTDSDKNNNLNMIKSVALSNSHSNIKAYVDIHCDYSGAKSGTMPLYYSSSGKVLATALNDAVTGDASLGIGTNGVTRRTDLYALKATNAVACIFETGAIKADLAVLSGKSKAYGEALARGLCAYLGVDYYAASSVN</sequence>
<keyword evidence="4" id="KW-1185">Reference proteome</keyword>
<evidence type="ECO:0000313" key="3">
    <source>
        <dbReference type="EMBL" id="TDP57293.1"/>
    </source>
</evidence>
<dbReference type="Pfam" id="PF01520">
    <property type="entry name" value="Amidase_3"/>
    <property type="match status" value="1"/>
</dbReference>
<keyword evidence="1" id="KW-0732">Signal</keyword>
<dbReference type="SUPFAM" id="SSF53187">
    <property type="entry name" value="Zn-dependent exopeptidases"/>
    <property type="match status" value="1"/>
</dbReference>
<feature type="signal peptide" evidence="1">
    <location>
        <begin position="1"/>
        <end position="30"/>
    </location>
</feature>
<dbReference type="Proteomes" id="UP000295500">
    <property type="component" value="Unassembled WGS sequence"/>
</dbReference>
<dbReference type="GO" id="GO:0008745">
    <property type="term" value="F:N-acetylmuramoyl-L-alanine amidase activity"/>
    <property type="evidence" value="ECO:0007669"/>
    <property type="project" value="InterPro"/>
</dbReference>
<gene>
    <name evidence="3" type="ORF">EV211_11317</name>
</gene>
<proteinExistence type="predicted"/>
<dbReference type="CDD" id="cd00063">
    <property type="entry name" value="FN3"/>
    <property type="match status" value="1"/>
</dbReference>
<dbReference type="InterPro" id="IPR036116">
    <property type="entry name" value="FN3_sf"/>
</dbReference>
<dbReference type="InterPro" id="IPR013783">
    <property type="entry name" value="Ig-like_fold"/>
</dbReference>
<feature type="domain" description="Fibronectin type-III" evidence="2">
    <location>
        <begin position="35"/>
        <end position="115"/>
    </location>
</feature>
<dbReference type="InterPro" id="IPR003961">
    <property type="entry name" value="FN3_dom"/>
</dbReference>
<dbReference type="InterPro" id="IPR002508">
    <property type="entry name" value="MurNAc-LAA_cat"/>
</dbReference>
<feature type="domain" description="Fibronectin type-III" evidence="2">
    <location>
        <begin position="132"/>
        <end position="208"/>
    </location>
</feature>
<reference evidence="3 4" key="1">
    <citation type="submission" date="2019-03" db="EMBL/GenBank/DDBJ databases">
        <title>Genomic Encyclopedia of Type Strains, Phase IV (KMG-IV): sequencing the most valuable type-strain genomes for metagenomic binning, comparative biology and taxonomic classification.</title>
        <authorList>
            <person name="Goeker M."/>
        </authorList>
    </citation>
    <scope>NUCLEOTIDE SEQUENCE [LARGE SCALE GENOMIC DNA]</scope>
    <source>
        <strain evidence="3 4">DSM 28287</strain>
    </source>
</reference>
<dbReference type="GO" id="GO:0009253">
    <property type="term" value="P:peptidoglycan catabolic process"/>
    <property type="evidence" value="ECO:0007669"/>
    <property type="project" value="InterPro"/>
</dbReference>
<organism evidence="3 4">
    <name type="scientific">Aminicella lysinilytica</name>
    <dbReference type="NCBI Taxonomy" id="433323"/>
    <lineage>
        <taxon>Bacteria</taxon>
        <taxon>Bacillati</taxon>
        <taxon>Bacillota</taxon>
        <taxon>Clostridia</taxon>
        <taxon>Peptostreptococcales</taxon>
        <taxon>Anaerovoracaceae</taxon>
        <taxon>Aminicella</taxon>
    </lineage>
</organism>
<evidence type="ECO:0000259" key="2">
    <source>
        <dbReference type="SMART" id="SM00060"/>
    </source>
</evidence>
<dbReference type="SMART" id="SM00060">
    <property type="entry name" value="FN3"/>
    <property type="match status" value="2"/>
</dbReference>
<evidence type="ECO:0000313" key="4">
    <source>
        <dbReference type="Proteomes" id="UP000295500"/>
    </source>
</evidence>
<dbReference type="RefSeq" id="WP_133528262.1">
    <property type="nucleotide sequence ID" value="NZ_SNXO01000013.1"/>
</dbReference>
<accession>A0A4R6Q6S1</accession>
<dbReference type="EMBL" id="SNXO01000013">
    <property type="protein sequence ID" value="TDP57293.1"/>
    <property type="molecule type" value="Genomic_DNA"/>
</dbReference>
<comment type="caution">
    <text evidence="3">The sequence shown here is derived from an EMBL/GenBank/DDBJ whole genome shotgun (WGS) entry which is preliminary data.</text>
</comment>
<protein>
    <submittedName>
        <fullName evidence="3">N-acetylmuramoyl-L-alanine amidase</fullName>
    </submittedName>
</protein>
<dbReference type="SUPFAM" id="SSF49265">
    <property type="entry name" value="Fibronectin type III"/>
    <property type="match status" value="1"/>
</dbReference>
<dbReference type="Gene3D" id="2.60.40.10">
    <property type="entry name" value="Immunoglobulins"/>
    <property type="match status" value="4"/>
</dbReference>
<dbReference type="OrthoDB" id="9783374at2"/>